<organism evidence="2 3">
    <name type="scientific">Sphingobacterium tenebrionis</name>
    <dbReference type="NCBI Taxonomy" id="3111775"/>
    <lineage>
        <taxon>Bacteria</taxon>
        <taxon>Pseudomonadati</taxon>
        <taxon>Bacteroidota</taxon>
        <taxon>Sphingobacteriia</taxon>
        <taxon>Sphingobacteriales</taxon>
        <taxon>Sphingobacteriaceae</taxon>
        <taxon>Sphingobacterium</taxon>
    </lineage>
</organism>
<evidence type="ECO:0000256" key="1">
    <source>
        <dbReference type="SAM" id="SignalP"/>
    </source>
</evidence>
<dbReference type="RefSeq" id="WP_134777020.1">
    <property type="nucleotide sequence ID" value="NZ_JAYLLN010000008.1"/>
</dbReference>
<evidence type="ECO:0000313" key="3">
    <source>
        <dbReference type="Proteomes" id="UP001363035"/>
    </source>
</evidence>
<evidence type="ECO:0000313" key="2">
    <source>
        <dbReference type="EMBL" id="MEI5984316.1"/>
    </source>
</evidence>
<dbReference type="Proteomes" id="UP001363035">
    <property type="component" value="Unassembled WGS sequence"/>
</dbReference>
<keyword evidence="1" id="KW-0732">Signal</keyword>
<feature type="signal peptide" evidence="1">
    <location>
        <begin position="1"/>
        <end position="21"/>
    </location>
</feature>
<protein>
    <submittedName>
        <fullName evidence="2">Helix-hairpin-helix domain-containing protein</fullName>
    </submittedName>
</protein>
<name>A0ABU8I3M0_9SPHI</name>
<feature type="chain" id="PRO_5046159496" evidence="1">
    <location>
        <begin position="22"/>
        <end position="683"/>
    </location>
</feature>
<reference evidence="2 3" key="1">
    <citation type="submission" date="2024-01" db="EMBL/GenBank/DDBJ databases">
        <title>Sphingobacterium tenebrionis sp. nov., a novel endophyte isolated from tenebrio molitor intestines.</title>
        <authorList>
            <person name="Zhang C."/>
        </authorList>
    </citation>
    <scope>NUCLEOTIDE SEQUENCE [LARGE SCALE GENOMIC DNA]</scope>
    <source>
        <strain evidence="2 3">PU5-4</strain>
    </source>
</reference>
<proteinExistence type="predicted"/>
<accession>A0ABU8I3M0</accession>
<dbReference type="EMBL" id="JAYLLN010000008">
    <property type="protein sequence ID" value="MEI5984316.1"/>
    <property type="molecule type" value="Genomic_DNA"/>
</dbReference>
<sequence>MRRYIFFLFLLITLFPNLSNAQTEEKILEEISLSASDPDVFTEDLTAQLELLKPLQKNPLNLNTISEEELQQLFFLSANQINQFFLHRQKSGPFLSVNELQVIPGFTNEVITLMLPYITVKPSNTFKLSDLRKKSLDNSAWSMFTYSRTLQPAKGYQITDPERSKYLGSPDRLLARFRWSHQDKLLFTLNMKKDPGEPFFAAKQRYGFDYYAGSIYYRNIKQANHLILGDFHVQLGQGLIVWTGPQFGNRNAIAPILQQPIGIRPHTGMTESRFFRGIAASFIKKNFQFIPFLSYKKETATLNHLPDFGWVVTSINYSGLHRTPSEQRNRQTTGIFNAGTSMHWSNLNWKLGLGYLYHQLQYPLQPRPTYYNQYRFRGTTLHQLNAHYQYSFYNLLLYGETAHSLSSGWANYHGLTASLGRKFSFNIRYRHYQPNYQQFFAQSFQAQSNLGNEQGAYLSLAYHPSRKFDWISSFDYVQFEKPRYRVRLPSEGWLFQSQMSYIWYKKGYLRLRYQYKWFQEDFPAESKLQSRIANVLRHQLRLNFQYKLTDSWMLNNQVEGRHFAKDAAYPKRGFLALQDLIWKNPGNPFSANLRLAWFNVDSYDARIYTYERDVLYAFSFPSFFRKGIRTYANIKYRIGKSLEFWGKAAHTHYFGIDEMGSGLDLIAGNQRTDIRFQIRYSWN</sequence>
<dbReference type="SUPFAM" id="SSF47781">
    <property type="entry name" value="RuvA domain 2-like"/>
    <property type="match status" value="1"/>
</dbReference>
<comment type="caution">
    <text evidence="2">The sequence shown here is derived from an EMBL/GenBank/DDBJ whole genome shotgun (WGS) entry which is preliminary data.</text>
</comment>
<dbReference type="InterPro" id="IPR010994">
    <property type="entry name" value="RuvA_2-like"/>
</dbReference>
<keyword evidence="3" id="KW-1185">Reference proteome</keyword>
<gene>
    <name evidence="2" type="ORF">VJ786_05300</name>
</gene>